<dbReference type="EMBL" id="FAXN01000013">
    <property type="protein sequence ID" value="CUV65002.1"/>
    <property type="molecule type" value="Genomic_DNA"/>
</dbReference>
<name>A0A0S4XKW8_9BACT</name>
<proteinExistence type="predicted"/>
<gene>
    <name evidence="2" type="ORF">BN3087_150019</name>
</gene>
<feature type="transmembrane region" description="Helical" evidence="1">
    <location>
        <begin position="229"/>
        <end position="249"/>
    </location>
</feature>
<keyword evidence="1" id="KW-0472">Membrane</keyword>
<evidence type="ECO:0000256" key="1">
    <source>
        <dbReference type="SAM" id="Phobius"/>
    </source>
</evidence>
<dbReference type="AlphaFoldDB" id="A0A0S4XKW8"/>
<feature type="transmembrane region" description="Helical" evidence="1">
    <location>
        <begin position="187"/>
        <end position="208"/>
    </location>
</feature>
<feature type="transmembrane region" description="Helical" evidence="1">
    <location>
        <begin position="368"/>
        <end position="392"/>
    </location>
</feature>
<feature type="transmembrane region" description="Helical" evidence="1">
    <location>
        <begin position="73"/>
        <end position="93"/>
    </location>
</feature>
<reference evidence="2" key="1">
    <citation type="submission" date="2015-11" db="EMBL/GenBank/DDBJ databases">
        <authorList>
            <person name="Zhang Y."/>
            <person name="Guo Z."/>
        </authorList>
    </citation>
    <scope>NUCLEOTIDE SEQUENCE</scope>
    <source>
        <strain evidence="2">BN30871</strain>
    </source>
</reference>
<feature type="transmembrane region" description="Helical" evidence="1">
    <location>
        <begin position="281"/>
        <end position="305"/>
    </location>
</feature>
<accession>A0A0S4XKW8</accession>
<evidence type="ECO:0000313" key="2">
    <source>
        <dbReference type="EMBL" id="CUV65002.1"/>
    </source>
</evidence>
<feature type="transmembrane region" description="Helical" evidence="1">
    <location>
        <begin position="137"/>
        <end position="157"/>
    </location>
</feature>
<protein>
    <submittedName>
        <fullName evidence="2">Uncharacterized protein</fullName>
    </submittedName>
</protein>
<feature type="transmembrane region" description="Helical" evidence="1">
    <location>
        <begin position="255"/>
        <end position="274"/>
    </location>
</feature>
<sequence>MDATFINLMRDPAGVPFFPVVFQGLYILTWALHAAFVLLALGALGLSLYGSTKQKTDSNWKIFNPHLIMTGKISVSMLILLGIAPLLFTQVIYDSGWYVANTLSGAFVFIFVYALIAGYMMYYWYSSANKKSNGGTLIGLISFVILVFCGILMHNFAVESISPDKWQEWYAPNGVIDNSGLNFHIDIIRLAFMVSLTIPVVGIFMQNYSDFLSTRKDFSSEYLTFVKNLGTKLAVVGLLISAVLFVVWMLQVGLLFHPVVLATIVSVVILLLLAMRNKNSYVTTGILVVVALFISGVRELIRYNIMSGLGYDLYGYPMNLEWETIIMFLLTFVILGFTGIAFILTMAWKIGKREGVFDASKDVAVTRLANVTLAIFVIWIVVYFAWGMVALFKNTL</sequence>
<keyword evidence="1" id="KW-1133">Transmembrane helix</keyword>
<organism evidence="2">
    <name type="scientific">Sulfurovum sp. enrichment culture clone C5</name>
    <dbReference type="NCBI Taxonomy" id="497650"/>
    <lineage>
        <taxon>Bacteria</taxon>
        <taxon>Pseudomonadati</taxon>
        <taxon>Campylobacterota</taxon>
        <taxon>Epsilonproteobacteria</taxon>
        <taxon>Campylobacterales</taxon>
        <taxon>Sulfurovaceae</taxon>
        <taxon>Sulfurovum</taxon>
        <taxon>environmental samples</taxon>
    </lineage>
</organism>
<feature type="transmembrane region" description="Helical" evidence="1">
    <location>
        <begin position="25"/>
        <end position="52"/>
    </location>
</feature>
<feature type="transmembrane region" description="Helical" evidence="1">
    <location>
        <begin position="325"/>
        <end position="348"/>
    </location>
</feature>
<keyword evidence="1" id="KW-0812">Transmembrane</keyword>
<feature type="transmembrane region" description="Helical" evidence="1">
    <location>
        <begin position="105"/>
        <end position="125"/>
    </location>
</feature>